<gene>
    <name evidence="2" type="ORF">Ctob_000314</name>
</gene>
<sequence length="244" mass="24786">MSAFAVLQGAEDGDFDRLVQKKKSQLAKESAKREAEAAASRAAFDDLKAKAGQSNWADDDEEDDDFYSLPEDVPAAAAPAGAPLTEPKRGKKPKNGKVQAELEEVDSLLAELENSDSGKNVEAGGLSKAAAKRAKKKAKEAGAVADVPAAAAAAATAAEPEGRNGAGEDADESPGAAADETAGKSAEEIKAMIKAKAAAAAKKKSSGAKGVAASAQQAAAAAAKERANAKKKKNDKSHYNQTPG</sequence>
<dbReference type="Proteomes" id="UP000037460">
    <property type="component" value="Unassembled WGS sequence"/>
</dbReference>
<evidence type="ECO:0000256" key="1">
    <source>
        <dbReference type="SAM" id="MobiDB-lite"/>
    </source>
</evidence>
<organism evidence="2 3">
    <name type="scientific">Chrysochromulina tobinii</name>
    <dbReference type="NCBI Taxonomy" id="1460289"/>
    <lineage>
        <taxon>Eukaryota</taxon>
        <taxon>Haptista</taxon>
        <taxon>Haptophyta</taxon>
        <taxon>Prymnesiophyceae</taxon>
        <taxon>Prymnesiales</taxon>
        <taxon>Chrysochromulinaceae</taxon>
        <taxon>Chrysochromulina</taxon>
    </lineage>
</organism>
<feature type="region of interest" description="Disordered" evidence="1">
    <location>
        <begin position="44"/>
        <end position="102"/>
    </location>
</feature>
<evidence type="ECO:0000313" key="3">
    <source>
        <dbReference type="Proteomes" id="UP000037460"/>
    </source>
</evidence>
<reference evidence="3" key="1">
    <citation type="journal article" date="2015" name="PLoS Genet.">
        <title>Genome Sequence and Transcriptome Analyses of Chrysochromulina tobin: Metabolic Tools for Enhanced Algal Fitness in the Prominent Order Prymnesiales (Haptophyceae).</title>
        <authorList>
            <person name="Hovde B.T."/>
            <person name="Deodato C.R."/>
            <person name="Hunsperger H.M."/>
            <person name="Ryken S.A."/>
            <person name="Yost W."/>
            <person name="Jha R.K."/>
            <person name="Patterson J."/>
            <person name="Monnat R.J. Jr."/>
            <person name="Barlow S.B."/>
            <person name="Starkenburg S.R."/>
            <person name="Cattolico R.A."/>
        </authorList>
    </citation>
    <scope>NUCLEOTIDE SEQUENCE</scope>
    <source>
        <strain evidence="3">CCMP291</strain>
    </source>
</reference>
<dbReference type="AlphaFoldDB" id="A0A0M0J7C7"/>
<feature type="region of interest" description="Disordered" evidence="1">
    <location>
        <begin position="203"/>
        <end position="244"/>
    </location>
</feature>
<protein>
    <submittedName>
        <fullName evidence="2">Uncharacterized protein</fullName>
    </submittedName>
</protein>
<keyword evidence="3" id="KW-1185">Reference proteome</keyword>
<feature type="region of interest" description="Disordered" evidence="1">
    <location>
        <begin position="133"/>
        <end position="184"/>
    </location>
</feature>
<feature type="compositionally biased region" description="Low complexity" evidence="1">
    <location>
        <begin position="207"/>
        <end position="222"/>
    </location>
</feature>
<comment type="caution">
    <text evidence="2">The sequence shown here is derived from an EMBL/GenBank/DDBJ whole genome shotgun (WGS) entry which is preliminary data.</text>
</comment>
<feature type="compositionally biased region" description="Low complexity" evidence="1">
    <location>
        <begin position="141"/>
        <end position="158"/>
    </location>
</feature>
<dbReference type="EMBL" id="JWZX01003273">
    <property type="protein sequence ID" value="KOO22484.1"/>
    <property type="molecule type" value="Genomic_DNA"/>
</dbReference>
<feature type="compositionally biased region" description="Acidic residues" evidence="1">
    <location>
        <begin position="57"/>
        <end position="66"/>
    </location>
</feature>
<evidence type="ECO:0000313" key="2">
    <source>
        <dbReference type="EMBL" id="KOO22484.1"/>
    </source>
</evidence>
<feature type="region of interest" description="Disordered" evidence="1">
    <location>
        <begin position="109"/>
        <end position="128"/>
    </location>
</feature>
<proteinExistence type="predicted"/>
<feature type="compositionally biased region" description="Low complexity" evidence="1">
    <location>
        <begin position="74"/>
        <end position="83"/>
    </location>
</feature>
<accession>A0A0M0J7C7</accession>
<name>A0A0M0J7C7_9EUKA</name>